<gene>
    <name evidence="5" type="ORF">SAMN05421819_0355</name>
</gene>
<dbReference type="GO" id="GO:0008270">
    <property type="term" value="F:zinc ion binding"/>
    <property type="evidence" value="ECO:0007669"/>
    <property type="project" value="InterPro"/>
</dbReference>
<reference evidence="5 6" key="1">
    <citation type="submission" date="2016-10" db="EMBL/GenBank/DDBJ databases">
        <authorList>
            <person name="de Groot N.N."/>
        </authorList>
    </citation>
    <scope>NUCLEOTIDE SEQUENCE [LARGE SCALE GENOMIC DNA]</scope>
    <source>
        <strain evidence="5 6">DSM 22489</strain>
    </source>
</reference>
<keyword evidence="2" id="KW-0479">Metal-binding</keyword>
<evidence type="ECO:0000313" key="6">
    <source>
        <dbReference type="Proteomes" id="UP000236728"/>
    </source>
</evidence>
<protein>
    <submittedName>
        <fullName evidence="5">Peptidase family M1</fullName>
    </submittedName>
</protein>
<evidence type="ECO:0000256" key="2">
    <source>
        <dbReference type="PIRSR" id="PIRSR634015-3"/>
    </source>
</evidence>
<evidence type="ECO:0000259" key="4">
    <source>
        <dbReference type="Pfam" id="PF01433"/>
    </source>
</evidence>
<keyword evidence="3" id="KW-0732">Signal</keyword>
<sequence>MLVGQRWFCYFAAMPKLVVLLLAAVAAVASVPPLASPALAQEQAPIHPSGAGRNPNALVEYSILRSSVASQPGITVRNLVIEREGAKFTFSDGNFYLYPAINGRVTGGVFLGKGHFSLKVSDPREQHSLAYFSKSEGLEQDFTSLLLRFTDETAAEITRASAGTTGPSTEAQQIAGESAKKFRQHLHENFEQRLLEDIVPDRGGSFFLASFRMGGAFTGHNVLFTIDPDDSPDQVSFATWDDYTYDVWAGYRMSDRSKVAVPLRIVEEQPDVTIERSGNLIGSTETTFTVFRDQTRVLPLNLYPTLRVSAVFDETGTPLDFIQEGKEFDPQFAVVLAQPAKAGQKVRILTKYAGKDAVRRDGDAMYYLADGARESWYPSGHNSFGDFTNFRMTFHIPKRLQIVATGKEVSRDSDANGTRVVWATDKPIPVAGFNLGEFKTASRKTPTGFDVTSYANTALPDSVAGLANQGALGSLDTTMLLKDQVEQGWAAIQVYTDYFGPLPFDHVALTEQSSCSFGQSWPMLVYLPMCAFWDSTARHGLGLDAHDASYWDEVTPHEVAHQWWGSLIGFDSYRDQWMSEGFANFSTGVYLKQTEKTMDKYRTFWKEQRRNLLEKNTNGKRPVDVGPLTMGYRVNNEKTGDWVAQELIYSKGAYVLHMLEMLYWTPKYGETPFRESMKRFTHDYAGRAATTEDFKASMEKGMPSWMDLDHNGRMDWFFNEWVYGTEVPRYVITGDFTVADGVTSMHMKLTQSGVSSSFRMIVPIYLQMENGTVTRIGAAVLNGNDTYERTVSLGKMPSPAKKLLLNYNGDILSE</sequence>
<dbReference type="AlphaFoldDB" id="A0A1H5STW4"/>
<dbReference type="PANTHER" id="PTHR45726:SF3">
    <property type="entry name" value="LEUKOTRIENE A-4 HYDROLASE"/>
    <property type="match status" value="1"/>
</dbReference>
<dbReference type="InterPro" id="IPR027268">
    <property type="entry name" value="Peptidase_M4/M1_CTD_sf"/>
</dbReference>
<dbReference type="InterPro" id="IPR034015">
    <property type="entry name" value="M1_LTA4H"/>
</dbReference>
<evidence type="ECO:0000313" key="5">
    <source>
        <dbReference type="EMBL" id="SEF54023.1"/>
    </source>
</evidence>
<comment type="cofactor">
    <cofactor evidence="2">
        <name>Zn(2+)</name>
        <dbReference type="ChEBI" id="CHEBI:29105"/>
    </cofactor>
    <text evidence="2">Binds 1 zinc ion per subunit.</text>
</comment>
<feature type="active site" description="Proton donor" evidence="1">
    <location>
        <position position="649"/>
    </location>
</feature>
<keyword evidence="6" id="KW-1185">Reference proteome</keyword>
<proteinExistence type="predicted"/>
<evidence type="ECO:0000256" key="3">
    <source>
        <dbReference type="SAM" id="SignalP"/>
    </source>
</evidence>
<dbReference type="SUPFAM" id="SSF55486">
    <property type="entry name" value="Metalloproteases ('zincins'), catalytic domain"/>
    <property type="match status" value="1"/>
</dbReference>
<evidence type="ECO:0000256" key="1">
    <source>
        <dbReference type="PIRSR" id="PIRSR634015-1"/>
    </source>
</evidence>
<organism evidence="5 6">
    <name type="scientific">Bryocella elongata</name>
    <dbReference type="NCBI Taxonomy" id="863522"/>
    <lineage>
        <taxon>Bacteria</taxon>
        <taxon>Pseudomonadati</taxon>
        <taxon>Acidobacteriota</taxon>
        <taxon>Terriglobia</taxon>
        <taxon>Terriglobales</taxon>
        <taxon>Acidobacteriaceae</taxon>
        <taxon>Bryocella</taxon>
    </lineage>
</organism>
<feature type="signal peptide" evidence="3">
    <location>
        <begin position="1"/>
        <end position="40"/>
    </location>
</feature>
<dbReference type="Gene3D" id="1.10.390.10">
    <property type="entry name" value="Neutral Protease Domain 2"/>
    <property type="match status" value="1"/>
</dbReference>
<dbReference type="GO" id="GO:0008237">
    <property type="term" value="F:metallopeptidase activity"/>
    <property type="evidence" value="ECO:0007669"/>
    <property type="project" value="InterPro"/>
</dbReference>
<accession>A0A1H5STW4</accession>
<feature type="active site" description="Proton acceptor" evidence="1">
    <location>
        <position position="558"/>
    </location>
</feature>
<keyword evidence="2" id="KW-0862">Zinc</keyword>
<feature type="binding site" evidence="2">
    <location>
        <position position="561"/>
    </location>
    <ligand>
        <name>Zn(2+)</name>
        <dbReference type="ChEBI" id="CHEBI:29105"/>
        <note>catalytic</note>
    </ligand>
</feature>
<name>A0A1H5STW4_9BACT</name>
<dbReference type="PANTHER" id="PTHR45726">
    <property type="entry name" value="LEUKOTRIENE A-4 HYDROLASE"/>
    <property type="match status" value="1"/>
</dbReference>
<dbReference type="Proteomes" id="UP000236728">
    <property type="component" value="Unassembled WGS sequence"/>
</dbReference>
<dbReference type="EMBL" id="FNVA01000001">
    <property type="protein sequence ID" value="SEF54023.1"/>
    <property type="molecule type" value="Genomic_DNA"/>
</dbReference>
<dbReference type="Pfam" id="PF01433">
    <property type="entry name" value="Peptidase_M1"/>
    <property type="match status" value="1"/>
</dbReference>
<feature type="binding site" evidence="2">
    <location>
        <position position="557"/>
    </location>
    <ligand>
        <name>Zn(2+)</name>
        <dbReference type="ChEBI" id="CHEBI:29105"/>
        <note>catalytic</note>
    </ligand>
</feature>
<dbReference type="InterPro" id="IPR014782">
    <property type="entry name" value="Peptidase_M1_dom"/>
</dbReference>
<feature type="domain" description="Peptidase M1 membrane alanine aminopeptidase" evidence="4">
    <location>
        <begin position="547"/>
        <end position="721"/>
    </location>
</feature>
<feature type="binding site" evidence="2">
    <location>
        <position position="580"/>
    </location>
    <ligand>
        <name>Zn(2+)</name>
        <dbReference type="ChEBI" id="CHEBI:29105"/>
        <note>catalytic</note>
    </ligand>
</feature>
<feature type="chain" id="PRO_5009284330" evidence="3">
    <location>
        <begin position="41"/>
        <end position="814"/>
    </location>
</feature>